<organism evidence="4 5">
    <name type="scientific">Photobacterium sanguinicancri</name>
    <dbReference type="NCBI Taxonomy" id="875932"/>
    <lineage>
        <taxon>Bacteria</taxon>
        <taxon>Pseudomonadati</taxon>
        <taxon>Pseudomonadota</taxon>
        <taxon>Gammaproteobacteria</taxon>
        <taxon>Vibrionales</taxon>
        <taxon>Vibrionaceae</taxon>
        <taxon>Photobacterium</taxon>
    </lineage>
</organism>
<evidence type="ECO:0000256" key="2">
    <source>
        <dbReference type="SAM" id="Phobius"/>
    </source>
</evidence>
<keyword evidence="2" id="KW-0472">Membrane</keyword>
<evidence type="ECO:0000313" key="5">
    <source>
        <dbReference type="Proteomes" id="UP001170624"/>
    </source>
</evidence>
<dbReference type="GO" id="GO:0005829">
    <property type="term" value="C:cytosol"/>
    <property type="evidence" value="ECO:0007669"/>
    <property type="project" value="TreeGrafter"/>
</dbReference>
<dbReference type="Gene3D" id="1.10.260.40">
    <property type="entry name" value="lambda repressor-like DNA-binding domains"/>
    <property type="match status" value="1"/>
</dbReference>
<protein>
    <submittedName>
        <fullName evidence="4">Helix-turn-helix transcriptional regulator</fullName>
    </submittedName>
</protein>
<evidence type="ECO:0000256" key="1">
    <source>
        <dbReference type="ARBA" id="ARBA00023125"/>
    </source>
</evidence>
<dbReference type="Pfam" id="PF01381">
    <property type="entry name" value="HTH_3"/>
    <property type="match status" value="1"/>
</dbReference>
<dbReference type="SUPFAM" id="SSF47413">
    <property type="entry name" value="lambda repressor-like DNA-binding domains"/>
    <property type="match status" value="1"/>
</dbReference>
<reference evidence="4" key="1">
    <citation type="submission" date="2023-07" db="EMBL/GenBank/DDBJ databases">
        <title>Genome content predicts the carbon catabolic preferences of heterotrophic bacteria.</title>
        <authorList>
            <person name="Gralka M."/>
        </authorList>
    </citation>
    <scope>NUCLEOTIDE SEQUENCE</scope>
    <source>
        <strain evidence="4">G2M05</strain>
    </source>
</reference>
<dbReference type="RefSeq" id="WP_303499293.1">
    <property type="nucleotide sequence ID" value="NZ_JAUOPU010000008.1"/>
</dbReference>
<feature type="transmembrane region" description="Helical" evidence="2">
    <location>
        <begin position="101"/>
        <end position="119"/>
    </location>
</feature>
<dbReference type="PANTHER" id="PTHR46797:SF1">
    <property type="entry name" value="METHYLPHOSPHONATE SYNTHASE"/>
    <property type="match status" value="1"/>
</dbReference>
<gene>
    <name evidence="4" type="ORF">Q4568_09660</name>
</gene>
<dbReference type="Proteomes" id="UP001170624">
    <property type="component" value="Unassembled WGS sequence"/>
</dbReference>
<name>A0AAW7Y333_9GAMM</name>
<sequence length="122" mass="13295">MKQLVTYNALVGYELEKQRKQLGLEQADLVERTGMSQPVLSRVEKGKASITIDQLFLLCQALKVEPFEIIRNAQSGVEVLKKEESIAIQTTKQVSKKSNEAGALLAGAALGAVLGVLLTRNK</sequence>
<dbReference type="InterPro" id="IPR050807">
    <property type="entry name" value="TransReg_Diox_bact_type"/>
</dbReference>
<feature type="domain" description="HTH cro/C1-type" evidence="3">
    <location>
        <begin position="15"/>
        <end position="70"/>
    </location>
</feature>
<evidence type="ECO:0000259" key="3">
    <source>
        <dbReference type="PROSITE" id="PS50943"/>
    </source>
</evidence>
<keyword evidence="2" id="KW-1133">Transmembrane helix</keyword>
<dbReference type="GO" id="GO:0003677">
    <property type="term" value="F:DNA binding"/>
    <property type="evidence" value="ECO:0007669"/>
    <property type="project" value="UniProtKB-KW"/>
</dbReference>
<dbReference type="CDD" id="cd00093">
    <property type="entry name" value="HTH_XRE"/>
    <property type="match status" value="1"/>
</dbReference>
<dbReference type="InterPro" id="IPR001387">
    <property type="entry name" value="Cro/C1-type_HTH"/>
</dbReference>
<dbReference type="EMBL" id="JAUOPU010000008">
    <property type="protein sequence ID" value="MDO6542799.1"/>
    <property type="molecule type" value="Genomic_DNA"/>
</dbReference>
<dbReference type="PANTHER" id="PTHR46797">
    <property type="entry name" value="HTH-TYPE TRANSCRIPTIONAL REGULATOR"/>
    <property type="match status" value="1"/>
</dbReference>
<keyword evidence="1" id="KW-0238">DNA-binding</keyword>
<keyword evidence="2" id="KW-0812">Transmembrane</keyword>
<evidence type="ECO:0000313" key="4">
    <source>
        <dbReference type="EMBL" id="MDO6542799.1"/>
    </source>
</evidence>
<proteinExistence type="predicted"/>
<dbReference type="AlphaFoldDB" id="A0AAW7Y333"/>
<dbReference type="PROSITE" id="PS50943">
    <property type="entry name" value="HTH_CROC1"/>
    <property type="match status" value="1"/>
</dbReference>
<comment type="caution">
    <text evidence="4">The sequence shown here is derived from an EMBL/GenBank/DDBJ whole genome shotgun (WGS) entry which is preliminary data.</text>
</comment>
<accession>A0AAW7Y333</accession>
<dbReference type="SMART" id="SM00530">
    <property type="entry name" value="HTH_XRE"/>
    <property type="match status" value="1"/>
</dbReference>
<dbReference type="GO" id="GO:0003700">
    <property type="term" value="F:DNA-binding transcription factor activity"/>
    <property type="evidence" value="ECO:0007669"/>
    <property type="project" value="TreeGrafter"/>
</dbReference>
<dbReference type="InterPro" id="IPR010982">
    <property type="entry name" value="Lambda_DNA-bd_dom_sf"/>
</dbReference>